<dbReference type="Proteomes" id="UP000007838">
    <property type="component" value="Chromosome"/>
</dbReference>
<dbReference type="eggNOG" id="COG3098">
    <property type="taxonomic scope" value="Bacteria"/>
</dbReference>
<feature type="chain" id="PRO_5003510657" evidence="2">
    <location>
        <begin position="25"/>
        <end position="145"/>
    </location>
</feature>
<dbReference type="PANTHER" id="PTHR39586:SF1">
    <property type="entry name" value="CYTOPLASMIC PROTEIN"/>
    <property type="match status" value="1"/>
</dbReference>
<evidence type="ECO:0000259" key="3">
    <source>
        <dbReference type="Pfam" id="PF04287"/>
    </source>
</evidence>
<sequence length="145" mass="16308">MLRNEPGALFLQCSLFLFLSPAMLCCAPFTFSVEVTMTQHDSVRARLHAIEALLRQHQLWQETAPQPEAFASTQPFCLDTLAPFEWLQWVLIPRMHALLDGGHPLPQAFAVAPYYEMALDATHPARDVMLIELEKLDAVFAGEDA</sequence>
<comment type="similarity">
    <text evidence="1">To the N-terminal of E.carotovora exoenzyme regulation regulon ORF1. The C-terminal part is colinear with YqcB.</text>
</comment>
<name>G8LCL1_9ENTR</name>
<dbReference type="GO" id="GO:0044010">
    <property type="term" value="P:single-species biofilm formation"/>
    <property type="evidence" value="ECO:0007669"/>
    <property type="project" value="TreeGrafter"/>
</dbReference>
<dbReference type="Pfam" id="PF04287">
    <property type="entry name" value="DUF446"/>
    <property type="match status" value="1"/>
</dbReference>
<dbReference type="FunFam" id="1.20.1440.40:FF:000001">
    <property type="entry name" value="DUF446 domain protein"/>
    <property type="match status" value="1"/>
</dbReference>
<dbReference type="InterPro" id="IPR036814">
    <property type="entry name" value="YqcC-like_sf"/>
</dbReference>
<evidence type="ECO:0000313" key="5">
    <source>
        <dbReference type="Proteomes" id="UP000007838"/>
    </source>
</evidence>
<dbReference type="SUPFAM" id="SSF158452">
    <property type="entry name" value="YqcC-like"/>
    <property type="match status" value="1"/>
</dbReference>
<feature type="domain" description="YqcC-like" evidence="3">
    <location>
        <begin position="43"/>
        <end position="138"/>
    </location>
</feature>
<dbReference type="HOGENOM" id="CLU_130358_0_0_6"/>
<dbReference type="AlphaFoldDB" id="G8LCL1"/>
<evidence type="ECO:0000256" key="2">
    <source>
        <dbReference type="SAM" id="SignalP"/>
    </source>
</evidence>
<evidence type="ECO:0000313" key="4">
    <source>
        <dbReference type="EMBL" id="AEW75028.1"/>
    </source>
</evidence>
<reference evidence="4 5" key="1">
    <citation type="journal article" date="2011" name="Stand. Genomic Sci.">
        <title>Complete genome of the onion pathogen Enterobacter cloacae EcWSU1.</title>
        <authorList>
            <person name="Humann J.L."/>
            <person name="Wildung M."/>
            <person name="Cheng C.H."/>
            <person name="Lee T."/>
            <person name="Stewart J.E."/>
            <person name="Drew J.C."/>
            <person name="Triplett E.W."/>
            <person name="Main D."/>
            <person name="Schroeder B.K."/>
        </authorList>
    </citation>
    <scope>NUCLEOTIDE SEQUENCE [LARGE SCALE GENOMIC DNA]</scope>
    <source>
        <strain evidence="4 5">EcWSU1</strain>
    </source>
</reference>
<dbReference type="Gene3D" id="1.20.1440.40">
    <property type="entry name" value="YqcC-like"/>
    <property type="match status" value="1"/>
</dbReference>
<dbReference type="PANTHER" id="PTHR39586">
    <property type="entry name" value="CYTOPLASMIC PROTEIN-RELATED"/>
    <property type="match status" value="1"/>
</dbReference>
<evidence type="ECO:0000256" key="1">
    <source>
        <dbReference type="ARBA" id="ARBA00060999"/>
    </source>
</evidence>
<dbReference type="InterPro" id="IPR023376">
    <property type="entry name" value="YqcC-like_dom"/>
</dbReference>
<organism evidence="4 5">
    <name type="scientific">Enterobacter ludwigii</name>
    <dbReference type="NCBI Taxonomy" id="299767"/>
    <lineage>
        <taxon>Bacteria</taxon>
        <taxon>Pseudomonadati</taxon>
        <taxon>Pseudomonadota</taxon>
        <taxon>Gammaproteobacteria</taxon>
        <taxon>Enterobacterales</taxon>
        <taxon>Enterobacteriaceae</taxon>
        <taxon>Enterobacter</taxon>
        <taxon>Enterobacter cloacae complex</taxon>
    </lineage>
</organism>
<dbReference type="KEGG" id="eec:EcWSU1_03600"/>
<protein>
    <submittedName>
        <fullName evidence="4">YqcC</fullName>
    </submittedName>
</protein>
<proteinExistence type="predicted"/>
<keyword evidence="2" id="KW-0732">Signal</keyword>
<gene>
    <name evidence="4" type="primary">yqcC</name>
    <name evidence="4" type="ORF">EcWSU1_03600</name>
</gene>
<dbReference type="InterPro" id="IPR007384">
    <property type="entry name" value="UCP006257"/>
</dbReference>
<accession>G8LCL1</accession>
<dbReference type="EMBL" id="CP002886">
    <property type="protein sequence ID" value="AEW75028.1"/>
    <property type="molecule type" value="Genomic_DNA"/>
</dbReference>
<feature type="signal peptide" evidence="2">
    <location>
        <begin position="1"/>
        <end position="24"/>
    </location>
</feature>